<keyword evidence="4 10" id="KW-0732">Signal</keyword>
<evidence type="ECO:0000256" key="8">
    <source>
        <dbReference type="ARBA" id="ARBA00047899"/>
    </source>
</evidence>
<comment type="catalytic activity">
    <reaction evidence="9">
        <text>L-seryl-[protein] + ATP = O-phospho-L-seryl-[protein] + ADP + H(+)</text>
        <dbReference type="Rhea" id="RHEA:17989"/>
        <dbReference type="Rhea" id="RHEA-COMP:9863"/>
        <dbReference type="Rhea" id="RHEA-COMP:11604"/>
        <dbReference type="ChEBI" id="CHEBI:15378"/>
        <dbReference type="ChEBI" id="CHEBI:29999"/>
        <dbReference type="ChEBI" id="CHEBI:30616"/>
        <dbReference type="ChEBI" id="CHEBI:83421"/>
        <dbReference type="ChEBI" id="CHEBI:456216"/>
        <dbReference type="EC" id="2.7.11.1"/>
    </reaction>
</comment>
<name>A0ABR1ZRG3_9ROSI</name>
<dbReference type="Proteomes" id="UP001396334">
    <property type="component" value="Unassembled WGS sequence"/>
</dbReference>
<accession>A0ABR1ZRG3</accession>
<evidence type="ECO:0000256" key="7">
    <source>
        <dbReference type="ARBA" id="ARBA00023180"/>
    </source>
</evidence>
<dbReference type="EMBL" id="JBBPBN010000674">
    <property type="protein sequence ID" value="KAK8483286.1"/>
    <property type="molecule type" value="Genomic_DNA"/>
</dbReference>
<feature type="domain" description="Wall-associated receptor kinase galacturonan-binding" evidence="11">
    <location>
        <begin position="28"/>
        <end position="85"/>
    </location>
</feature>
<proteinExistence type="predicted"/>
<evidence type="ECO:0000256" key="1">
    <source>
        <dbReference type="ARBA" id="ARBA00004167"/>
    </source>
</evidence>
<organism evidence="13 14">
    <name type="scientific">Hibiscus sabdariffa</name>
    <name type="common">roselle</name>
    <dbReference type="NCBI Taxonomy" id="183260"/>
    <lineage>
        <taxon>Eukaryota</taxon>
        <taxon>Viridiplantae</taxon>
        <taxon>Streptophyta</taxon>
        <taxon>Embryophyta</taxon>
        <taxon>Tracheophyta</taxon>
        <taxon>Spermatophyta</taxon>
        <taxon>Magnoliopsida</taxon>
        <taxon>eudicotyledons</taxon>
        <taxon>Gunneridae</taxon>
        <taxon>Pentapetalae</taxon>
        <taxon>rosids</taxon>
        <taxon>malvids</taxon>
        <taxon>Malvales</taxon>
        <taxon>Malvaceae</taxon>
        <taxon>Malvoideae</taxon>
        <taxon>Hibiscus</taxon>
    </lineage>
</organism>
<evidence type="ECO:0000256" key="4">
    <source>
        <dbReference type="ARBA" id="ARBA00022729"/>
    </source>
</evidence>
<dbReference type="InterPro" id="IPR032872">
    <property type="entry name" value="WAK_assoc_C"/>
</dbReference>
<dbReference type="Pfam" id="PF13947">
    <property type="entry name" value="GUB_WAK_bind"/>
    <property type="match status" value="1"/>
</dbReference>
<keyword evidence="5" id="KW-1133">Transmembrane helix</keyword>
<keyword evidence="3" id="KW-0812">Transmembrane</keyword>
<reference evidence="13 14" key="1">
    <citation type="journal article" date="2024" name="G3 (Bethesda)">
        <title>Genome assembly of Hibiscus sabdariffa L. provides insights into metabolisms of medicinal natural products.</title>
        <authorList>
            <person name="Kim T."/>
        </authorList>
    </citation>
    <scope>NUCLEOTIDE SEQUENCE [LARGE SCALE GENOMIC DNA]</scope>
    <source>
        <strain evidence="13">TK-2024</strain>
        <tissue evidence="13">Old leaves</tissue>
    </source>
</reference>
<dbReference type="PANTHER" id="PTHR33138">
    <property type="entry name" value="OS01G0690200 PROTEIN"/>
    <property type="match status" value="1"/>
</dbReference>
<dbReference type="Pfam" id="PF14380">
    <property type="entry name" value="WAK_assoc"/>
    <property type="match status" value="1"/>
</dbReference>
<evidence type="ECO:0000256" key="3">
    <source>
        <dbReference type="ARBA" id="ARBA00022692"/>
    </source>
</evidence>
<evidence type="ECO:0000256" key="10">
    <source>
        <dbReference type="SAM" id="SignalP"/>
    </source>
</evidence>
<keyword evidence="14" id="KW-1185">Reference proteome</keyword>
<evidence type="ECO:0000256" key="2">
    <source>
        <dbReference type="ARBA" id="ARBA00012513"/>
    </source>
</evidence>
<evidence type="ECO:0000259" key="12">
    <source>
        <dbReference type="Pfam" id="PF14380"/>
    </source>
</evidence>
<dbReference type="PANTHER" id="PTHR33138:SF85">
    <property type="entry name" value="LEAF RUST 10 DISEASE-RESISTANCE LOCUS RECEPTOR-LIKE PROTEIN KINASE-LIKE 2.7 ISOFORM X1"/>
    <property type="match status" value="1"/>
</dbReference>
<feature type="signal peptide" evidence="10">
    <location>
        <begin position="1"/>
        <end position="19"/>
    </location>
</feature>
<evidence type="ECO:0000313" key="14">
    <source>
        <dbReference type="Proteomes" id="UP001396334"/>
    </source>
</evidence>
<keyword evidence="7" id="KW-0325">Glycoprotein</keyword>
<dbReference type="InterPro" id="IPR025287">
    <property type="entry name" value="WAK_GUB"/>
</dbReference>
<evidence type="ECO:0000256" key="5">
    <source>
        <dbReference type="ARBA" id="ARBA00022989"/>
    </source>
</evidence>
<dbReference type="EC" id="2.7.11.1" evidence="2"/>
<evidence type="ECO:0000256" key="6">
    <source>
        <dbReference type="ARBA" id="ARBA00023136"/>
    </source>
</evidence>
<sequence length="270" mass="30368">MDANIFFFFSASIIFIAYSHENDHFLECNGTFNCGTIQGIGYPFWGSGRPRYCGHRGFELICQENQSPAIDISSQRFRVLNISRIRTGMMTIAPVDIWEDPCPQLLYNISLDHILFDFAATTQNLTLFYDCPLEDDIPSQCRFMCNTSNGDGYAYYLDESSSRIHHSELEDCGNGIIVPVNQRELDELWSGNDTIVDAWNKGFDVIYGKDMIPCMTCRNSGGVCGSNDTSLDFLCFCPDKPYSKSCLVPGMFASSDLLTSSSIHPFREVV</sequence>
<keyword evidence="6" id="KW-0472">Membrane</keyword>
<comment type="caution">
    <text evidence="13">The sequence shown here is derived from an EMBL/GenBank/DDBJ whole genome shotgun (WGS) entry which is preliminary data.</text>
</comment>
<evidence type="ECO:0000259" key="11">
    <source>
        <dbReference type="Pfam" id="PF13947"/>
    </source>
</evidence>
<evidence type="ECO:0000256" key="9">
    <source>
        <dbReference type="ARBA" id="ARBA00048679"/>
    </source>
</evidence>
<protein>
    <recommendedName>
        <fullName evidence="2">non-specific serine/threonine protein kinase</fullName>
        <ecNumber evidence="2">2.7.11.1</ecNumber>
    </recommendedName>
</protein>
<comment type="catalytic activity">
    <reaction evidence="8">
        <text>L-threonyl-[protein] + ATP = O-phospho-L-threonyl-[protein] + ADP + H(+)</text>
        <dbReference type="Rhea" id="RHEA:46608"/>
        <dbReference type="Rhea" id="RHEA-COMP:11060"/>
        <dbReference type="Rhea" id="RHEA-COMP:11605"/>
        <dbReference type="ChEBI" id="CHEBI:15378"/>
        <dbReference type="ChEBI" id="CHEBI:30013"/>
        <dbReference type="ChEBI" id="CHEBI:30616"/>
        <dbReference type="ChEBI" id="CHEBI:61977"/>
        <dbReference type="ChEBI" id="CHEBI:456216"/>
        <dbReference type="EC" id="2.7.11.1"/>
    </reaction>
</comment>
<gene>
    <name evidence="13" type="ORF">V6N11_075708</name>
</gene>
<feature type="domain" description="Wall-associated receptor kinase C-terminal" evidence="12">
    <location>
        <begin position="152"/>
        <end position="240"/>
    </location>
</feature>
<feature type="chain" id="PRO_5046893820" description="non-specific serine/threonine protein kinase" evidence="10">
    <location>
        <begin position="20"/>
        <end position="270"/>
    </location>
</feature>
<comment type="subcellular location">
    <subcellularLocation>
        <location evidence="1">Membrane</location>
        <topology evidence="1">Single-pass membrane protein</topology>
    </subcellularLocation>
</comment>
<evidence type="ECO:0000313" key="13">
    <source>
        <dbReference type="EMBL" id="KAK8483286.1"/>
    </source>
</evidence>